<evidence type="ECO:0000313" key="3">
    <source>
        <dbReference type="EMBL" id="KAI7838944.1"/>
    </source>
</evidence>
<comment type="caution">
    <text evidence="3">The sequence shown here is derived from an EMBL/GenBank/DDBJ whole genome shotgun (WGS) entry which is preliminary data.</text>
</comment>
<keyword evidence="4" id="KW-1185">Reference proteome</keyword>
<name>A0AAD5DM48_9CHLO</name>
<proteinExistence type="predicted"/>
<sequence length="799" mass="85441">MFLPPGRGMDWSLAGYKDGTPTFDAPEQQFNVRDFGAVGDGVANDTKALQDAVAAANDSPEGGVVYLPAGRYRIDKPIVVSSSHVVIRGDGAAKTTIYITASLSDVYKGTWTQDPVTGEITSAWSTGGAFITFDGQRQRSSTGWLRLGRITGNVDVGATRLPVDHSDRFVKGDWIRIFLNDGSTTGQSGDGPGDRRRRLQQSFFSLSMGGDSGGSSGEGSTPGQVQLVSEAVPEWMWQSPAFRAAMEGARREGEEGEGFTPEEAAAADAEFWAENYPDRVPAAAAKDTVVAWLYGDGVADSGVRGAVDKDELYISARVKEVGDGWVELDRELPFPVQGDWDATISRDRPQLKESGIEHLTIEFVHSIVGKHWTDRGYNAIQYIGVSNSWVDEVTIKNCDNGIFWNWVDRSTMRGVKIDVTKPRWPVTAYREALNGHHPISLTESSSNLVEGFNVAAKYIHDITVASGASMNVFRAGKGVDLNLDHHRAGPFFNLFTDIDHGYGTRPFASGGRMGRAAHSGRGSTFWGLRATANAPPPPPRPPPSPRPPPPPSPRPPSPPPPQPSPPPPSPPPSPKPPSPRPPLPPPPSPRPPPSPAAGTLQTRPAAVQQPAATGSQAAVAKPAVAQPAVTQPTVGKPAAGTQPAVAKPAAGRRLAGAFELPIAHAAEQPAWQPSVEQSEAWWEGPEALQSGRRLAGMAGAGALPQHAQQEAQQAQLEAQQEQGLALQRSGRRLLLTPGIKPLVLPTCDFGPYINFYGNYRGRPCKFSGWLVKSLDAGAADDLYIAMKVLRDQRKAAGLI</sequence>
<dbReference type="InterPro" id="IPR012334">
    <property type="entry name" value="Pectin_lyas_fold"/>
</dbReference>
<feature type="compositionally biased region" description="Pro residues" evidence="1">
    <location>
        <begin position="534"/>
        <end position="595"/>
    </location>
</feature>
<dbReference type="SUPFAM" id="SSF51126">
    <property type="entry name" value="Pectin lyase-like"/>
    <property type="match status" value="2"/>
</dbReference>
<dbReference type="AlphaFoldDB" id="A0AAD5DM48"/>
<protein>
    <recommendedName>
        <fullName evidence="2">Rhamnogalacturonase A/B/Epimerase-like pectate lyase domain-containing protein</fullName>
    </recommendedName>
</protein>
<reference evidence="3" key="1">
    <citation type="submission" date="2020-11" db="EMBL/GenBank/DDBJ databases">
        <title>Chlorella ohadii genome sequencing and assembly.</title>
        <authorList>
            <person name="Murik O."/>
            <person name="Treves H."/>
            <person name="Kedem I."/>
            <person name="Shotland Y."/>
            <person name="Kaplan A."/>
        </authorList>
    </citation>
    <scope>NUCLEOTIDE SEQUENCE</scope>
    <source>
        <strain evidence="3">1</strain>
    </source>
</reference>
<evidence type="ECO:0000256" key="1">
    <source>
        <dbReference type="SAM" id="MobiDB-lite"/>
    </source>
</evidence>
<dbReference type="PANTHER" id="PTHR24216">
    <property type="entry name" value="PAXILLIN-RELATED"/>
    <property type="match status" value="1"/>
</dbReference>
<evidence type="ECO:0000313" key="4">
    <source>
        <dbReference type="Proteomes" id="UP001205105"/>
    </source>
</evidence>
<dbReference type="Gene3D" id="2.160.20.10">
    <property type="entry name" value="Single-stranded right-handed beta-helix, Pectin lyase-like"/>
    <property type="match status" value="1"/>
</dbReference>
<feature type="region of interest" description="Disordered" evidence="1">
    <location>
        <begin position="509"/>
        <end position="619"/>
    </location>
</feature>
<organism evidence="3 4">
    <name type="scientific">Chlorella ohadii</name>
    <dbReference type="NCBI Taxonomy" id="2649997"/>
    <lineage>
        <taxon>Eukaryota</taxon>
        <taxon>Viridiplantae</taxon>
        <taxon>Chlorophyta</taxon>
        <taxon>core chlorophytes</taxon>
        <taxon>Trebouxiophyceae</taxon>
        <taxon>Chlorellales</taxon>
        <taxon>Chlorellaceae</taxon>
        <taxon>Chlorella clade</taxon>
        <taxon>Chlorella</taxon>
    </lineage>
</organism>
<dbReference type="PRINTS" id="PR01217">
    <property type="entry name" value="PRICHEXTENSN"/>
</dbReference>
<dbReference type="PANTHER" id="PTHR24216:SF65">
    <property type="entry name" value="PAXILLIN-LIKE PROTEIN 1"/>
    <property type="match status" value="1"/>
</dbReference>
<dbReference type="InterPro" id="IPR024535">
    <property type="entry name" value="RHGA/B-epi-like_pectate_lyase"/>
</dbReference>
<feature type="domain" description="Rhamnogalacturonase A/B/Epimerase-like pectate lyase" evidence="2">
    <location>
        <begin position="30"/>
        <end position="130"/>
    </location>
</feature>
<accession>A0AAD5DM48</accession>
<dbReference type="EMBL" id="JADXDR010000112">
    <property type="protein sequence ID" value="KAI7838944.1"/>
    <property type="molecule type" value="Genomic_DNA"/>
</dbReference>
<gene>
    <name evidence="3" type="ORF">COHA_007304</name>
</gene>
<dbReference type="InterPro" id="IPR011050">
    <property type="entry name" value="Pectin_lyase_fold/virulence"/>
</dbReference>
<dbReference type="Pfam" id="PF12708">
    <property type="entry name" value="Pect-lyase_RHGA_epim"/>
    <property type="match status" value="1"/>
</dbReference>
<dbReference type="Proteomes" id="UP001205105">
    <property type="component" value="Unassembled WGS sequence"/>
</dbReference>
<evidence type="ECO:0000259" key="2">
    <source>
        <dbReference type="Pfam" id="PF12708"/>
    </source>
</evidence>